<keyword evidence="2" id="KW-1185">Reference proteome</keyword>
<gene>
    <name evidence="1" type="ORF">EV182_003675</name>
</gene>
<dbReference type="Proteomes" id="UP001145114">
    <property type="component" value="Unassembled WGS sequence"/>
</dbReference>
<accession>A0ACC1HGL7</accession>
<evidence type="ECO:0000313" key="2">
    <source>
        <dbReference type="Proteomes" id="UP001145114"/>
    </source>
</evidence>
<protein>
    <submittedName>
        <fullName evidence="1">Uncharacterized protein</fullName>
    </submittedName>
</protein>
<name>A0ACC1HGL7_9FUNG</name>
<dbReference type="EMBL" id="JAMZIH010006134">
    <property type="protein sequence ID" value="KAJ1674243.1"/>
    <property type="molecule type" value="Genomic_DNA"/>
</dbReference>
<sequence>MAVSSMRCTAAADALTRNVTLGLPTPDQFLNAKGADPEETGKIYAPTGTQEDARIVDLLLGAYESMLGAVVPVKRRASEAQWIDEDKSARVDKPMGNIAATYGFTRRQRLHLLPEETLYLAEKNQLLLGFPQPGGECGPSGVLCRLSRAQMWSLMLERQHLTIPQYQVYSLLKRLGFIPVVGLSLNVTVAGQTARPSSWLRACAAYLAATIAPALRRVWELMQHTHRTPSFSSFASAFEYLRKRGPRPATVNSALAASSGQNLPPRGSSYNVYRPSANYRKKSPGIPSAIMSAAQLRALITAAAPAVAAPSDAPTAGGAQASTNKPLQPISPYPSRVVFGISEEGSTSFLSFKLTTTPNIPHKGPFQDPMLVASTTTAK</sequence>
<evidence type="ECO:0000313" key="1">
    <source>
        <dbReference type="EMBL" id="KAJ1674243.1"/>
    </source>
</evidence>
<comment type="caution">
    <text evidence="1">The sequence shown here is derived from an EMBL/GenBank/DDBJ whole genome shotgun (WGS) entry which is preliminary data.</text>
</comment>
<organism evidence="1 2">
    <name type="scientific">Spiromyces aspiralis</name>
    <dbReference type="NCBI Taxonomy" id="68401"/>
    <lineage>
        <taxon>Eukaryota</taxon>
        <taxon>Fungi</taxon>
        <taxon>Fungi incertae sedis</taxon>
        <taxon>Zoopagomycota</taxon>
        <taxon>Kickxellomycotina</taxon>
        <taxon>Kickxellomycetes</taxon>
        <taxon>Kickxellales</taxon>
        <taxon>Kickxellaceae</taxon>
        <taxon>Spiromyces</taxon>
    </lineage>
</organism>
<proteinExistence type="predicted"/>
<reference evidence="1" key="1">
    <citation type="submission" date="2022-06" db="EMBL/GenBank/DDBJ databases">
        <title>Phylogenomic reconstructions and comparative analyses of Kickxellomycotina fungi.</title>
        <authorList>
            <person name="Reynolds N.K."/>
            <person name="Stajich J.E."/>
            <person name="Barry K."/>
            <person name="Grigoriev I.V."/>
            <person name="Crous P."/>
            <person name="Smith M.E."/>
        </authorList>
    </citation>
    <scope>NUCLEOTIDE SEQUENCE</scope>
    <source>
        <strain evidence="1">RSA 2271</strain>
    </source>
</reference>